<protein>
    <submittedName>
        <fullName evidence="2">Uncharacterized protein</fullName>
    </submittedName>
</protein>
<organism evidence="2 3">
    <name type="scientific">Thalassoglobus polymorphus</name>
    <dbReference type="NCBI Taxonomy" id="2527994"/>
    <lineage>
        <taxon>Bacteria</taxon>
        <taxon>Pseudomonadati</taxon>
        <taxon>Planctomycetota</taxon>
        <taxon>Planctomycetia</taxon>
        <taxon>Planctomycetales</taxon>
        <taxon>Planctomycetaceae</taxon>
        <taxon>Thalassoglobus</taxon>
    </lineage>
</organism>
<keyword evidence="1" id="KW-0812">Transmembrane</keyword>
<name>A0A517QLR5_9PLAN</name>
<dbReference type="OrthoDB" id="244006at2"/>
<dbReference type="EMBL" id="CP036267">
    <property type="protein sequence ID" value="QDT32580.1"/>
    <property type="molecule type" value="Genomic_DNA"/>
</dbReference>
<feature type="transmembrane region" description="Helical" evidence="1">
    <location>
        <begin position="147"/>
        <end position="164"/>
    </location>
</feature>
<evidence type="ECO:0000256" key="1">
    <source>
        <dbReference type="SAM" id="Phobius"/>
    </source>
</evidence>
<feature type="transmembrane region" description="Helical" evidence="1">
    <location>
        <begin position="262"/>
        <end position="288"/>
    </location>
</feature>
<reference evidence="2 3" key="1">
    <citation type="submission" date="2019-02" db="EMBL/GenBank/DDBJ databases">
        <title>Deep-cultivation of Planctomycetes and their phenomic and genomic characterization uncovers novel biology.</title>
        <authorList>
            <person name="Wiegand S."/>
            <person name="Jogler M."/>
            <person name="Boedeker C."/>
            <person name="Pinto D."/>
            <person name="Vollmers J."/>
            <person name="Rivas-Marin E."/>
            <person name="Kohn T."/>
            <person name="Peeters S.H."/>
            <person name="Heuer A."/>
            <person name="Rast P."/>
            <person name="Oberbeckmann S."/>
            <person name="Bunk B."/>
            <person name="Jeske O."/>
            <person name="Meyerdierks A."/>
            <person name="Storesund J.E."/>
            <person name="Kallscheuer N."/>
            <person name="Luecker S."/>
            <person name="Lage O.M."/>
            <person name="Pohl T."/>
            <person name="Merkel B.J."/>
            <person name="Hornburger P."/>
            <person name="Mueller R.-W."/>
            <person name="Bruemmer F."/>
            <person name="Labrenz M."/>
            <person name="Spormann A.M."/>
            <person name="Op den Camp H."/>
            <person name="Overmann J."/>
            <person name="Amann R."/>
            <person name="Jetten M.S.M."/>
            <person name="Mascher T."/>
            <person name="Medema M.H."/>
            <person name="Devos D.P."/>
            <person name="Kaster A.-K."/>
            <person name="Ovreas L."/>
            <person name="Rohde M."/>
            <person name="Galperin M.Y."/>
            <person name="Jogler C."/>
        </authorList>
    </citation>
    <scope>NUCLEOTIDE SEQUENCE [LARGE SCALE GENOMIC DNA]</scope>
    <source>
        <strain evidence="2 3">Mal48</strain>
    </source>
</reference>
<feature type="transmembrane region" description="Helical" evidence="1">
    <location>
        <begin position="233"/>
        <end position="250"/>
    </location>
</feature>
<keyword evidence="3" id="KW-1185">Reference proteome</keyword>
<feature type="transmembrane region" description="Helical" evidence="1">
    <location>
        <begin position="20"/>
        <end position="43"/>
    </location>
</feature>
<sequence length="310" mass="34828">MAETASIPESNRDFSKAWAVFGLVFACWLLYQAIFVGAGSAYVTELDGQYFNATHNDYVTGSAVYSPVRSLGIWVSAFLTLCVFSFLYRDNPFYKFSESIFVGISAGYWMVIGFWTVVIPNLFGKIWPKWIQSWAMPGAPTVRDENWWMYLIPLILGGMLLWRLSPRGAWIARWPLAFIIGSTAGIRLVGFIQADFLSQIRSTIKPVIVVPEVSDAVGTVASVSPFWQSVQNLLLVLSVLSAVVYFFFSIEHTGFVGHVSRVGIWVLMVTFGAAFGYTVMGRIALLAIRFEFLFDDWLWLIDPTNNRLGV</sequence>
<evidence type="ECO:0000313" key="2">
    <source>
        <dbReference type="EMBL" id="QDT32580.1"/>
    </source>
</evidence>
<evidence type="ECO:0000313" key="3">
    <source>
        <dbReference type="Proteomes" id="UP000315724"/>
    </source>
</evidence>
<dbReference type="AlphaFoldDB" id="A0A517QLR5"/>
<dbReference type="Proteomes" id="UP000315724">
    <property type="component" value="Chromosome"/>
</dbReference>
<accession>A0A517QLR5</accession>
<dbReference type="RefSeq" id="WP_145197943.1">
    <property type="nucleotide sequence ID" value="NZ_CP036267.1"/>
</dbReference>
<gene>
    <name evidence="2" type="ORF">Mal48_18270</name>
</gene>
<keyword evidence="1" id="KW-0472">Membrane</keyword>
<feature type="transmembrane region" description="Helical" evidence="1">
    <location>
        <begin position="176"/>
        <end position="194"/>
    </location>
</feature>
<keyword evidence="1" id="KW-1133">Transmembrane helix</keyword>
<feature type="transmembrane region" description="Helical" evidence="1">
    <location>
        <begin position="71"/>
        <end position="88"/>
    </location>
</feature>
<proteinExistence type="predicted"/>
<feature type="transmembrane region" description="Helical" evidence="1">
    <location>
        <begin position="100"/>
        <end position="127"/>
    </location>
</feature>
<dbReference type="KEGG" id="tpol:Mal48_18270"/>